<proteinExistence type="predicted"/>
<dbReference type="AlphaFoldDB" id="A0A0B5AST5"/>
<dbReference type="HOGENOM" id="CLU_1576401_0_0_9"/>
<keyword evidence="1" id="KW-0614">Plasmid</keyword>
<geneLocation type="plasmid" evidence="2"/>
<name>A0A0B5AST5_9BACL</name>
<keyword evidence="2" id="KW-1185">Reference proteome</keyword>
<evidence type="ECO:0000313" key="2">
    <source>
        <dbReference type="Proteomes" id="UP000031449"/>
    </source>
</evidence>
<organism evidence="1 2">
    <name type="scientific">Jeotgalibacillus malaysiensis</name>
    <dbReference type="NCBI Taxonomy" id="1508404"/>
    <lineage>
        <taxon>Bacteria</taxon>
        <taxon>Bacillati</taxon>
        <taxon>Bacillota</taxon>
        <taxon>Bacilli</taxon>
        <taxon>Bacillales</taxon>
        <taxon>Caryophanaceae</taxon>
        <taxon>Jeotgalibacillus</taxon>
    </lineage>
</organism>
<sequence>MNAEKVEQQERFENLPEDVKSLIGDDITVEQIDLYDDGSSVYLNLRGCMVNVLLYVEKSGKYTFRFDYVEDAEYFSSNVLRVKGLEESFIDECKQKMVAGHEKVKKDIEESGWKFYPSHSANFAYTHYWDIEMPVEKLDKLVLIKHWKMIDKHVDTVFKMLEKEAGIQL</sequence>
<evidence type="ECO:0000313" key="1">
    <source>
        <dbReference type="EMBL" id="AJD93265.1"/>
    </source>
</evidence>
<dbReference type="EMBL" id="CP009417">
    <property type="protein sequence ID" value="AJD93265.1"/>
    <property type="molecule type" value="Genomic_DNA"/>
</dbReference>
<accession>A0A0B5AST5</accession>
<dbReference type="Proteomes" id="UP000031449">
    <property type="component" value="Plasmid unnamed"/>
</dbReference>
<dbReference type="BioCyc" id="JESP1508404:G14D9-13231-MONOMER"/>
<gene>
    <name evidence="1" type="ORF">JMA_39470</name>
</gene>
<protein>
    <submittedName>
        <fullName evidence="1">Uncharacterized protein</fullName>
    </submittedName>
</protein>
<dbReference type="KEGG" id="jeo:JMA_39470"/>
<reference evidence="1 2" key="1">
    <citation type="submission" date="2014-08" db="EMBL/GenBank/DDBJ databases">
        <title>Complete genome of a marine bacteria Jeotgalibacillus malaysiensis.</title>
        <authorList>
            <person name="Yaakop A.S."/>
            <person name="Chan K.-G."/>
            <person name="Goh K.M."/>
        </authorList>
    </citation>
    <scope>NUCLEOTIDE SEQUENCE [LARGE SCALE GENOMIC DNA]</scope>
    <source>
        <strain evidence="1 2">D5</strain>
        <plasmid evidence="2">Plasmid</plasmid>
    </source>
</reference>